<sequence length="67" mass="7651">MYEPRVTSQLPQIKYCINDMIFNRDAIPIFFFLAVEYEPRLLAGSLLLSVSGQFAQEPANQVDKVLT</sequence>
<proteinExistence type="predicted"/>
<gene>
    <name evidence="1" type="ORF">SDC9_178906</name>
</gene>
<accession>A0A645GZF6</accession>
<evidence type="ECO:0000313" key="1">
    <source>
        <dbReference type="EMBL" id="MPN31432.1"/>
    </source>
</evidence>
<organism evidence="1">
    <name type="scientific">bioreactor metagenome</name>
    <dbReference type="NCBI Taxonomy" id="1076179"/>
    <lineage>
        <taxon>unclassified sequences</taxon>
        <taxon>metagenomes</taxon>
        <taxon>ecological metagenomes</taxon>
    </lineage>
</organism>
<protein>
    <submittedName>
        <fullName evidence="1">Uncharacterized protein</fullName>
    </submittedName>
</protein>
<comment type="caution">
    <text evidence="1">The sequence shown here is derived from an EMBL/GenBank/DDBJ whole genome shotgun (WGS) entry which is preliminary data.</text>
</comment>
<name>A0A645GZF6_9ZZZZ</name>
<dbReference type="EMBL" id="VSSQ01082950">
    <property type="protein sequence ID" value="MPN31432.1"/>
    <property type="molecule type" value="Genomic_DNA"/>
</dbReference>
<dbReference type="AlphaFoldDB" id="A0A645GZF6"/>
<reference evidence="1" key="1">
    <citation type="submission" date="2019-08" db="EMBL/GenBank/DDBJ databases">
        <authorList>
            <person name="Kucharzyk K."/>
            <person name="Murdoch R.W."/>
            <person name="Higgins S."/>
            <person name="Loffler F."/>
        </authorList>
    </citation>
    <scope>NUCLEOTIDE SEQUENCE</scope>
</reference>